<keyword evidence="2" id="KW-1185">Reference proteome</keyword>
<gene>
    <name evidence="1" type="ORF">B9K05_08020</name>
</gene>
<sequence>MMIRRGIMVAFVLAVAGCSPDHIASKITGRECSAGYIQEGEDWCAPPERPPAPQPYCTQSWNGVDCWARPDLMPNVAREVAEGPTGLTQDQNAQRLNTTIKKAPPTNAYYPAN</sequence>
<name>A0A270BM17_9PROT</name>
<dbReference type="STRING" id="1231343.Absy_008_087"/>
<dbReference type="PROSITE" id="PS51257">
    <property type="entry name" value="PROKAR_LIPOPROTEIN"/>
    <property type="match status" value="1"/>
</dbReference>
<proteinExistence type="predicted"/>
<comment type="caution">
    <text evidence="1">The sequence shown here is derived from an EMBL/GenBank/DDBJ whole genome shotgun (WGS) entry which is preliminary data.</text>
</comment>
<protein>
    <recommendedName>
        <fullName evidence="3">Lipoprotein</fullName>
    </recommendedName>
</protein>
<evidence type="ECO:0008006" key="3">
    <source>
        <dbReference type="Google" id="ProtNLM"/>
    </source>
</evidence>
<evidence type="ECO:0000313" key="2">
    <source>
        <dbReference type="Proteomes" id="UP000216033"/>
    </source>
</evidence>
<dbReference type="OrthoDB" id="7280041at2"/>
<reference evidence="1 2" key="1">
    <citation type="submission" date="2017-04" db="EMBL/GenBank/DDBJ databases">
        <title>Kefir bacterial isolates.</title>
        <authorList>
            <person name="Kim Y."/>
            <person name="Blasche S."/>
            <person name="Patil K.R."/>
        </authorList>
    </citation>
    <scope>NUCLEOTIDE SEQUENCE [LARGE SCALE GENOMIC DNA]</scope>
    <source>
        <strain evidence="1 2">KR-2</strain>
    </source>
</reference>
<dbReference type="EMBL" id="NDFP01000007">
    <property type="protein sequence ID" value="PAL25691.1"/>
    <property type="molecule type" value="Genomic_DNA"/>
</dbReference>
<evidence type="ECO:0000313" key="1">
    <source>
        <dbReference type="EMBL" id="PAL25691.1"/>
    </source>
</evidence>
<dbReference type="GeneID" id="98301897"/>
<dbReference type="AlphaFoldDB" id="A0A270BM17"/>
<accession>A0A270BM17</accession>
<organism evidence="1 2">
    <name type="scientific">Acetobacter syzygii</name>
    <dbReference type="NCBI Taxonomy" id="146476"/>
    <lineage>
        <taxon>Bacteria</taxon>
        <taxon>Pseudomonadati</taxon>
        <taxon>Pseudomonadota</taxon>
        <taxon>Alphaproteobacteria</taxon>
        <taxon>Acetobacterales</taxon>
        <taxon>Acetobacteraceae</taxon>
        <taxon>Acetobacter</taxon>
    </lineage>
</organism>
<dbReference type="RefSeq" id="WP_048853276.1">
    <property type="nucleotide sequence ID" value="NZ_BAMZ01000008.1"/>
</dbReference>
<dbReference type="Proteomes" id="UP000216033">
    <property type="component" value="Unassembled WGS sequence"/>
</dbReference>